<gene>
    <name evidence="1" type="ORF">K488DRAFT_78082</name>
</gene>
<evidence type="ECO:0000313" key="1">
    <source>
        <dbReference type="EMBL" id="KAI0033072.1"/>
    </source>
</evidence>
<sequence length="574" mass="64065">MLFRQLSRTTSSNLPRFTRPIQLSSHRVVYHSIPTKPPARLRRPHYPFGLLAATSVLAQQSPSRPDALARRRFHATPRAQAIPIAGLLGLLKASTVLEVVRATSRIALTFIPIILVKNFFTRKFLQRVDHIQKKHAGEQCMHSCHNEEKFTEKRTRLMKGLRTRAIIFHLLMFSPFALFGLAVLASLERTPITGRWRTILLSPEEEEAISKQLAGQGWYQAVADIFAREGPPPKLIPPTDWRYVWVYNTLRQLESEIPRLGDEQALEPDWASRPDDDMPFPPPSDYPLRPRPRVSEHIRLFRCSVTGEKPSRGMMSHHIPGPPYALLLVDDPTAANAFSYGFGPDGAGGVVVFSGFIDRILADNPTPPPSPAPTSWWTSLLGSAPPPRVAPQPTPEQTADLAVLLSHELSHLVLAHHLETLSSMTVLFPGTLSILSDVLRTLLFPMTMLFGPFVNDALASLGAAGSLELSRCGEYCTTAHQEIEADAVSARLLAHAGFDPRRAVRFLARHQAAECAPGAAGEQRQHGHLAMKLFGAGHPLSEVRAQKLERELERWREERMRVLEQRAREAKQPE</sequence>
<protein>
    <submittedName>
        <fullName evidence="1">Uncharacterized protein</fullName>
    </submittedName>
</protein>
<dbReference type="EMBL" id="MU273528">
    <property type="protein sequence ID" value="KAI0033072.1"/>
    <property type="molecule type" value="Genomic_DNA"/>
</dbReference>
<proteinExistence type="predicted"/>
<reference evidence="1" key="1">
    <citation type="submission" date="2021-02" db="EMBL/GenBank/DDBJ databases">
        <authorList>
            <consortium name="DOE Joint Genome Institute"/>
            <person name="Ahrendt S."/>
            <person name="Looney B.P."/>
            <person name="Miyauchi S."/>
            <person name="Morin E."/>
            <person name="Drula E."/>
            <person name="Courty P.E."/>
            <person name="Chicoki N."/>
            <person name="Fauchery L."/>
            <person name="Kohler A."/>
            <person name="Kuo A."/>
            <person name="Labutti K."/>
            <person name="Pangilinan J."/>
            <person name="Lipzen A."/>
            <person name="Riley R."/>
            <person name="Andreopoulos W."/>
            <person name="He G."/>
            <person name="Johnson J."/>
            <person name="Barry K.W."/>
            <person name="Grigoriev I.V."/>
            <person name="Nagy L."/>
            <person name="Hibbett D."/>
            <person name="Henrissat B."/>
            <person name="Matheny P.B."/>
            <person name="Labbe J."/>
            <person name="Martin F."/>
        </authorList>
    </citation>
    <scope>NUCLEOTIDE SEQUENCE</scope>
    <source>
        <strain evidence="1">EC-137</strain>
    </source>
</reference>
<evidence type="ECO:0000313" key="2">
    <source>
        <dbReference type="Proteomes" id="UP000814128"/>
    </source>
</evidence>
<organism evidence="1 2">
    <name type="scientific">Vararia minispora EC-137</name>
    <dbReference type="NCBI Taxonomy" id="1314806"/>
    <lineage>
        <taxon>Eukaryota</taxon>
        <taxon>Fungi</taxon>
        <taxon>Dikarya</taxon>
        <taxon>Basidiomycota</taxon>
        <taxon>Agaricomycotina</taxon>
        <taxon>Agaricomycetes</taxon>
        <taxon>Russulales</taxon>
        <taxon>Lachnocladiaceae</taxon>
        <taxon>Vararia</taxon>
    </lineage>
</organism>
<reference evidence="1" key="2">
    <citation type="journal article" date="2022" name="New Phytol.">
        <title>Evolutionary transition to the ectomycorrhizal habit in the genomes of a hyperdiverse lineage of mushroom-forming fungi.</title>
        <authorList>
            <person name="Looney B."/>
            <person name="Miyauchi S."/>
            <person name="Morin E."/>
            <person name="Drula E."/>
            <person name="Courty P.E."/>
            <person name="Kohler A."/>
            <person name="Kuo A."/>
            <person name="LaButti K."/>
            <person name="Pangilinan J."/>
            <person name="Lipzen A."/>
            <person name="Riley R."/>
            <person name="Andreopoulos W."/>
            <person name="He G."/>
            <person name="Johnson J."/>
            <person name="Nolan M."/>
            <person name="Tritt A."/>
            <person name="Barry K.W."/>
            <person name="Grigoriev I.V."/>
            <person name="Nagy L.G."/>
            <person name="Hibbett D."/>
            <person name="Henrissat B."/>
            <person name="Matheny P.B."/>
            <person name="Labbe J."/>
            <person name="Martin F.M."/>
        </authorList>
    </citation>
    <scope>NUCLEOTIDE SEQUENCE</scope>
    <source>
        <strain evidence="1">EC-137</strain>
    </source>
</reference>
<accession>A0ACB8QN28</accession>
<keyword evidence="2" id="KW-1185">Reference proteome</keyword>
<dbReference type="Proteomes" id="UP000814128">
    <property type="component" value="Unassembled WGS sequence"/>
</dbReference>
<name>A0ACB8QN28_9AGAM</name>
<comment type="caution">
    <text evidence="1">The sequence shown here is derived from an EMBL/GenBank/DDBJ whole genome shotgun (WGS) entry which is preliminary data.</text>
</comment>